<keyword evidence="3" id="KW-1185">Reference proteome</keyword>
<evidence type="ECO:0000313" key="3">
    <source>
        <dbReference type="Proteomes" id="UP000773462"/>
    </source>
</evidence>
<reference evidence="2 3" key="1">
    <citation type="submission" date="2021-03" db="EMBL/GenBank/DDBJ databases">
        <title>Genomic Encyclopedia of Type Strains, Phase IV (KMG-IV): sequencing the most valuable type-strain genomes for metagenomic binning, comparative biology and taxonomic classification.</title>
        <authorList>
            <person name="Goeker M."/>
        </authorList>
    </citation>
    <scope>NUCLEOTIDE SEQUENCE [LARGE SCALE GENOMIC DNA]</scope>
    <source>
        <strain evidence="2 3">DSM 101953</strain>
    </source>
</reference>
<evidence type="ECO:0000313" key="2">
    <source>
        <dbReference type="EMBL" id="MBP2113518.1"/>
    </source>
</evidence>
<feature type="compositionally biased region" description="Basic and acidic residues" evidence="1">
    <location>
        <begin position="9"/>
        <end position="30"/>
    </location>
</feature>
<gene>
    <name evidence="2" type="ORF">J2Z70_003679</name>
</gene>
<sequence length="62" mass="6821">MSDQSQNEADIRNKENKDGDSLAERKKMENGVDIEPEADDWEAKPAETAHPDPLPKNSGVGD</sequence>
<evidence type="ECO:0000256" key="1">
    <source>
        <dbReference type="SAM" id="MobiDB-lite"/>
    </source>
</evidence>
<dbReference type="EMBL" id="JAGGLV010000012">
    <property type="protein sequence ID" value="MBP2113518.1"/>
    <property type="molecule type" value="Genomic_DNA"/>
</dbReference>
<name>A0ABS4NTY3_9BACL</name>
<organism evidence="2 3">
    <name type="scientific">Paenibacillus silagei</name>
    <dbReference type="NCBI Taxonomy" id="1670801"/>
    <lineage>
        <taxon>Bacteria</taxon>
        <taxon>Bacillati</taxon>
        <taxon>Bacillota</taxon>
        <taxon>Bacilli</taxon>
        <taxon>Bacillales</taxon>
        <taxon>Paenibacillaceae</taxon>
        <taxon>Paenibacillus</taxon>
    </lineage>
</organism>
<proteinExistence type="predicted"/>
<feature type="compositionally biased region" description="Basic and acidic residues" evidence="1">
    <location>
        <begin position="41"/>
        <end position="50"/>
    </location>
</feature>
<dbReference type="RefSeq" id="WP_209875600.1">
    <property type="nucleotide sequence ID" value="NZ_JAGGLV010000012.1"/>
</dbReference>
<accession>A0ABS4NTY3</accession>
<comment type="caution">
    <text evidence="2">The sequence shown here is derived from an EMBL/GenBank/DDBJ whole genome shotgun (WGS) entry which is preliminary data.</text>
</comment>
<feature type="region of interest" description="Disordered" evidence="1">
    <location>
        <begin position="1"/>
        <end position="62"/>
    </location>
</feature>
<protein>
    <recommendedName>
        <fullName evidence="4">Multidrug transporter</fullName>
    </recommendedName>
</protein>
<dbReference type="Proteomes" id="UP000773462">
    <property type="component" value="Unassembled WGS sequence"/>
</dbReference>
<evidence type="ECO:0008006" key="4">
    <source>
        <dbReference type="Google" id="ProtNLM"/>
    </source>
</evidence>